<evidence type="ECO:0000313" key="2">
    <source>
        <dbReference type="Proteomes" id="UP000434052"/>
    </source>
</evidence>
<evidence type="ECO:0000313" key="1">
    <source>
        <dbReference type="EMBL" id="TVM35619.1"/>
    </source>
</evidence>
<protein>
    <submittedName>
        <fullName evidence="1">Uncharacterized protein</fullName>
    </submittedName>
</protein>
<dbReference type="Proteomes" id="UP000434052">
    <property type="component" value="Unassembled WGS sequence"/>
</dbReference>
<sequence length="217" mass="24041">MTSYQPLKIVNANMPGAPRFWREDLPPGRQRIEYRRVVGGIGWPRMGANGAGYWCILGEERMPDALTDTHTVRVLASGSDDSVAMLLDEATMAASALHCGRWSAPTNEPGMRLYIEWQRNRRKLAQPCISLAHPPNQDFAVLWELLKARTKGAKALVFGEQGEELGASLRELDAADMHSQLSHYPAVAALLHALGTIDLLQPQGAMTRTWHRGRAGY</sequence>
<dbReference type="AlphaFoldDB" id="A0A6P1ZKI4"/>
<dbReference type="EMBL" id="QMIF01000002">
    <property type="protein sequence ID" value="TVM35619.1"/>
    <property type="molecule type" value="Genomic_DNA"/>
</dbReference>
<accession>A0A6P1ZKI4</accession>
<name>A0A6P1ZKI4_9BACT</name>
<gene>
    <name evidence="1" type="ORF">DQK91_02845</name>
</gene>
<comment type="caution">
    <text evidence="1">The sequence shown here is derived from an EMBL/GenBank/DDBJ whole genome shotgun (WGS) entry which is preliminary data.</text>
</comment>
<reference evidence="1 2" key="1">
    <citation type="submission" date="2018-06" db="EMBL/GenBank/DDBJ databases">
        <title>Complete genome of Desulfovibrio marinus P48SEP.</title>
        <authorList>
            <person name="Crispim J.S."/>
            <person name="Vidigal P.M.P."/>
            <person name="Silva L.C.F."/>
            <person name="Araujo L.C."/>
            <person name="Laguardia C.N."/>
            <person name="Dias R.S."/>
            <person name="Sousa M.P."/>
            <person name="Paula S.O."/>
            <person name="Silva C."/>
        </authorList>
    </citation>
    <scope>NUCLEOTIDE SEQUENCE [LARGE SCALE GENOMIC DNA]</scope>
    <source>
        <strain evidence="1 2">P48SEP</strain>
    </source>
</reference>
<proteinExistence type="predicted"/>
<organism evidence="1 2">
    <name type="scientific">Oceanidesulfovibrio marinus</name>
    <dbReference type="NCBI Taxonomy" id="370038"/>
    <lineage>
        <taxon>Bacteria</taxon>
        <taxon>Pseudomonadati</taxon>
        <taxon>Thermodesulfobacteriota</taxon>
        <taxon>Desulfovibrionia</taxon>
        <taxon>Desulfovibrionales</taxon>
        <taxon>Desulfovibrionaceae</taxon>
        <taxon>Oceanidesulfovibrio</taxon>
    </lineage>
</organism>